<dbReference type="PANTHER" id="PTHR43537">
    <property type="entry name" value="TRANSCRIPTIONAL REGULATOR, GNTR FAMILY"/>
    <property type="match status" value="1"/>
</dbReference>
<evidence type="ECO:0000256" key="2">
    <source>
        <dbReference type="ARBA" id="ARBA00023125"/>
    </source>
</evidence>
<dbReference type="Pfam" id="PF00392">
    <property type="entry name" value="GntR"/>
    <property type="match status" value="1"/>
</dbReference>
<dbReference type="InterPro" id="IPR036388">
    <property type="entry name" value="WH-like_DNA-bd_sf"/>
</dbReference>
<organism evidence="5 6">
    <name type="scientific">Streptomyces actuosus</name>
    <dbReference type="NCBI Taxonomy" id="1885"/>
    <lineage>
        <taxon>Bacteria</taxon>
        <taxon>Bacillati</taxon>
        <taxon>Actinomycetota</taxon>
        <taxon>Actinomycetes</taxon>
        <taxon>Kitasatosporales</taxon>
        <taxon>Streptomycetaceae</taxon>
        <taxon>Streptomyces</taxon>
    </lineage>
</organism>
<proteinExistence type="predicted"/>
<dbReference type="SMART" id="SM00345">
    <property type="entry name" value="HTH_GNTR"/>
    <property type="match status" value="1"/>
</dbReference>
<dbReference type="PROSITE" id="PS50949">
    <property type="entry name" value="HTH_GNTR"/>
    <property type="match status" value="1"/>
</dbReference>
<feature type="domain" description="HTH gntR-type" evidence="4">
    <location>
        <begin position="6"/>
        <end position="75"/>
    </location>
</feature>
<evidence type="ECO:0000313" key="6">
    <source>
        <dbReference type="Proteomes" id="UP000788262"/>
    </source>
</evidence>
<dbReference type="EMBL" id="JAFFZS010000008">
    <property type="protein sequence ID" value="MBN0045104.1"/>
    <property type="molecule type" value="Genomic_DNA"/>
</dbReference>
<dbReference type="Gene3D" id="1.10.10.10">
    <property type="entry name" value="Winged helix-like DNA-binding domain superfamily/Winged helix DNA-binding domain"/>
    <property type="match status" value="1"/>
</dbReference>
<keyword evidence="6" id="KW-1185">Reference proteome</keyword>
<evidence type="ECO:0000259" key="4">
    <source>
        <dbReference type="PROSITE" id="PS50949"/>
    </source>
</evidence>
<dbReference type="SUPFAM" id="SSF46785">
    <property type="entry name" value="Winged helix' DNA-binding domain"/>
    <property type="match status" value="1"/>
</dbReference>
<comment type="caution">
    <text evidence="5">The sequence shown here is derived from an EMBL/GenBank/DDBJ whole genome shotgun (WGS) entry which is preliminary data.</text>
</comment>
<keyword evidence="3" id="KW-0804">Transcription</keyword>
<protein>
    <submittedName>
        <fullName evidence="5">Winged helix-turn-helix transcriptional regulator</fullName>
    </submittedName>
</protein>
<dbReference type="PANTHER" id="PTHR43537:SF24">
    <property type="entry name" value="GLUCONATE OPERON TRANSCRIPTIONAL REPRESSOR"/>
    <property type="match status" value="1"/>
</dbReference>
<keyword evidence="2" id="KW-0238">DNA-binding</keyword>
<sequence>MNGSTRHSPQEIADALRARIRAGELKKGDRLPTQAELAGEFGVERGAVRQALRALQQDGLLTHVTKGSPPRVADLPAQRQPGQDARVVLTSYLEEAFQESAVRIDAVCFTAETLMWALIDMHRMVAAGKVRPASVEVRCLLPGPDALLLYPTPVSRTDLTDRVQQALRDQIRSQKAVIEVQIRSLRRDHGIDAVADFRPLPCSPTVKQYVLNGRLGLEGRYTSARYTRDLPGEGPVEIFDAHGTESPLFEFRLEEGGRGAQCVQDMRRHLDSLWDLMAPRQTLAW</sequence>
<dbReference type="RefSeq" id="WP_205383308.1">
    <property type="nucleotide sequence ID" value="NZ_JAFFZS010000008.1"/>
</dbReference>
<accession>A0ABS2VPS1</accession>
<evidence type="ECO:0000313" key="5">
    <source>
        <dbReference type="EMBL" id="MBN0045104.1"/>
    </source>
</evidence>
<dbReference type="CDD" id="cd07377">
    <property type="entry name" value="WHTH_GntR"/>
    <property type="match status" value="1"/>
</dbReference>
<evidence type="ECO:0000256" key="3">
    <source>
        <dbReference type="ARBA" id="ARBA00023163"/>
    </source>
</evidence>
<name>A0ABS2VPS1_STRAS</name>
<reference evidence="5 6" key="1">
    <citation type="submission" date="2021-02" db="EMBL/GenBank/DDBJ databases">
        <title>Whole genome sequencing of Streptomyces actuosus VRA1.</title>
        <authorList>
            <person name="Sen G."/>
            <person name="Sen A."/>
        </authorList>
    </citation>
    <scope>NUCLEOTIDE SEQUENCE [LARGE SCALE GENOMIC DNA]</scope>
    <source>
        <strain evidence="5 6">VRA1</strain>
    </source>
</reference>
<dbReference type="InterPro" id="IPR036390">
    <property type="entry name" value="WH_DNA-bd_sf"/>
</dbReference>
<keyword evidence="1" id="KW-0805">Transcription regulation</keyword>
<gene>
    <name evidence="5" type="ORF">JS756_13485</name>
</gene>
<evidence type="ECO:0000256" key="1">
    <source>
        <dbReference type="ARBA" id="ARBA00023015"/>
    </source>
</evidence>
<dbReference type="Proteomes" id="UP000788262">
    <property type="component" value="Unassembled WGS sequence"/>
</dbReference>
<dbReference type="InterPro" id="IPR000524">
    <property type="entry name" value="Tscrpt_reg_HTH_GntR"/>
</dbReference>
<dbReference type="PRINTS" id="PR00035">
    <property type="entry name" value="HTHGNTR"/>
</dbReference>